<dbReference type="Gene3D" id="1.10.238.160">
    <property type="match status" value="1"/>
</dbReference>
<dbReference type="AlphaFoldDB" id="A0A497W6Y0"/>
<comment type="caution">
    <text evidence="1">The sequence shown here is derived from an EMBL/GenBank/DDBJ whole genome shotgun (WGS) entry which is preliminary data.</text>
</comment>
<reference evidence="1 2" key="1">
    <citation type="submission" date="2018-10" db="EMBL/GenBank/DDBJ databases">
        <title>Genomic Encyclopedia of Archaeal and Bacterial Type Strains, Phase II (KMG-II): from individual species to whole genera.</title>
        <authorList>
            <person name="Goeker M."/>
        </authorList>
    </citation>
    <scope>NUCLEOTIDE SEQUENCE [LARGE SCALE GENOMIC DNA]</scope>
    <source>
        <strain evidence="1 2">DSM 29466</strain>
    </source>
</reference>
<protein>
    <submittedName>
        <fullName evidence="1">AlpA family transcriptional regulator</fullName>
    </submittedName>
</protein>
<evidence type="ECO:0000313" key="2">
    <source>
        <dbReference type="Proteomes" id="UP000269157"/>
    </source>
</evidence>
<dbReference type="EMBL" id="RCCE01000003">
    <property type="protein sequence ID" value="RLJ52141.1"/>
    <property type="molecule type" value="Genomic_DNA"/>
</dbReference>
<name>A0A497W6Y0_9RHOB</name>
<gene>
    <name evidence="1" type="ORF">BCF46_2369</name>
</gene>
<proteinExistence type="predicted"/>
<keyword evidence="2" id="KW-1185">Reference proteome</keyword>
<evidence type="ECO:0000313" key="1">
    <source>
        <dbReference type="EMBL" id="RLJ52141.1"/>
    </source>
</evidence>
<dbReference type="OrthoDB" id="9801242at2"/>
<accession>A0A497W6Y0</accession>
<dbReference type="Proteomes" id="UP000269157">
    <property type="component" value="Unassembled WGS sequence"/>
</dbReference>
<dbReference type="RefSeq" id="WP_121024370.1">
    <property type="nucleotide sequence ID" value="NZ_RCCE01000003.1"/>
</dbReference>
<organism evidence="1 2">
    <name type="scientific">Litoreibacter meonggei</name>
    <dbReference type="NCBI Taxonomy" id="1049199"/>
    <lineage>
        <taxon>Bacteria</taxon>
        <taxon>Pseudomonadati</taxon>
        <taxon>Pseudomonadota</taxon>
        <taxon>Alphaproteobacteria</taxon>
        <taxon>Rhodobacterales</taxon>
        <taxon>Roseobacteraceae</taxon>
        <taxon>Litoreibacter</taxon>
    </lineage>
</organism>
<sequence>MRYLTMEQLRQMLGGRGRTTIYRDIEAGRLPTPTKIGGINYFPDHLVFAALKKLDPKPRGGS</sequence>